<name>A0ABP1S5Q4_9HEXA</name>
<evidence type="ECO:0008006" key="10">
    <source>
        <dbReference type="Google" id="ProtNLM"/>
    </source>
</evidence>
<dbReference type="InterPro" id="IPR036005">
    <property type="entry name" value="Creatinase/aminopeptidase-like"/>
</dbReference>
<dbReference type="Pfam" id="PF16188">
    <property type="entry name" value="Peptidase_M24_C"/>
    <property type="match status" value="1"/>
</dbReference>
<dbReference type="PANTHER" id="PTHR43763">
    <property type="entry name" value="XAA-PRO AMINOPEPTIDASE 1"/>
    <property type="match status" value="1"/>
</dbReference>
<evidence type="ECO:0000259" key="5">
    <source>
        <dbReference type="Pfam" id="PF00557"/>
    </source>
</evidence>
<comment type="caution">
    <text evidence="8">The sequence shown here is derived from an EMBL/GenBank/DDBJ whole genome shotgun (WGS) entry which is preliminary data.</text>
</comment>
<keyword evidence="2 4" id="KW-0479">Metal-binding</keyword>
<gene>
    <name evidence="8" type="ORF">ODALV1_LOCUS29830</name>
</gene>
<organism evidence="8 9">
    <name type="scientific">Orchesella dallaii</name>
    <dbReference type="NCBI Taxonomy" id="48710"/>
    <lineage>
        <taxon>Eukaryota</taxon>
        <taxon>Metazoa</taxon>
        <taxon>Ecdysozoa</taxon>
        <taxon>Arthropoda</taxon>
        <taxon>Hexapoda</taxon>
        <taxon>Collembola</taxon>
        <taxon>Entomobryomorpha</taxon>
        <taxon>Entomobryoidea</taxon>
        <taxon>Orchesellidae</taxon>
        <taxon>Orchesellinae</taxon>
        <taxon>Orchesella</taxon>
    </lineage>
</organism>
<feature type="domain" description="Creatinase N-terminal" evidence="6">
    <location>
        <begin position="46"/>
        <end position="170"/>
    </location>
</feature>
<dbReference type="PROSITE" id="PS00491">
    <property type="entry name" value="PROLINE_PEPTIDASE"/>
    <property type="match status" value="1"/>
</dbReference>
<accession>A0ABP1S5Q4</accession>
<dbReference type="Gene3D" id="3.90.230.10">
    <property type="entry name" value="Creatinase/methionine aminopeptidase superfamily"/>
    <property type="match status" value="1"/>
</dbReference>
<dbReference type="InterPro" id="IPR032416">
    <property type="entry name" value="Peptidase_M24_C"/>
</dbReference>
<proteinExistence type="inferred from homology"/>
<feature type="domain" description="Peptidase M24" evidence="5">
    <location>
        <begin position="341"/>
        <end position="558"/>
    </location>
</feature>
<sequence>MHWCTVLYSYSSKRFLQTLAHKMEAKDTSGLLAKLRQLMVNVELVKEPLAAYIIPSADAHSSEYVADCDTRRAFISGFDGSAGTAIVTPSKALMWTDGRYFLQATQQMDSNWTLMKIGPPEVPPPSKWLNENLPAGSYIGVDSRLYSNEEWDNLSKSLNGNGNHLVAVKENLVDLIWETRPCRPKKPVAELSLAFAGKSAAQKLVELRKKLVDEGVEYHVVTELDQIAWLLNWRGADIEFNPVFFAYVIVGAEELEIFIDPEKVGSNIHNSILEQDKNVGFHQYDDIGSFLEKLVSTTSGKIMVGKTCNYYLANMIPETRRVMKVAPIALMKTIKNMVEVEGMKNAHIRDAVAVCCFFGWLENALNAGEVVTEVSASDKLEEFRKKQKYFIGLSFETISGSGPNGAIIHYNPKSAAESRRLSLDDVYLVDSGGQYSDGTTDITRTVHFGKPTDFQKECYTRVLKGQISLVSTIFPDKLVGNYLDSFARKALWEVGLDYAHGTGHGVGSYLNVHEGPSGISWRPYPDDPGLQENMFMSNEPGYYHEGEFGIRLENIIRVIKALPTFTIGTRGYLTFEDITLVPIQQKMIEVTLLNPIEIEYLNFYHLTCRKTVGSYMESIGIPPSDPGYQWLIKETKTIMQRK</sequence>
<dbReference type="EMBL" id="CAXLJM020000160">
    <property type="protein sequence ID" value="CAL8143708.1"/>
    <property type="molecule type" value="Genomic_DNA"/>
</dbReference>
<evidence type="ECO:0000313" key="8">
    <source>
        <dbReference type="EMBL" id="CAL8143708.1"/>
    </source>
</evidence>
<dbReference type="CDD" id="cd01085">
    <property type="entry name" value="APP"/>
    <property type="match status" value="1"/>
</dbReference>
<evidence type="ECO:0000313" key="9">
    <source>
        <dbReference type="Proteomes" id="UP001642540"/>
    </source>
</evidence>
<dbReference type="SUPFAM" id="SSF53092">
    <property type="entry name" value="Creatinase/prolidase N-terminal domain"/>
    <property type="match status" value="1"/>
</dbReference>
<evidence type="ECO:0000259" key="7">
    <source>
        <dbReference type="Pfam" id="PF16188"/>
    </source>
</evidence>
<dbReference type="InterPro" id="IPR000587">
    <property type="entry name" value="Creatinase_N"/>
</dbReference>
<dbReference type="InterPro" id="IPR000994">
    <property type="entry name" value="Pept_M24"/>
</dbReference>
<evidence type="ECO:0000256" key="2">
    <source>
        <dbReference type="ARBA" id="ARBA00022723"/>
    </source>
</evidence>
<evidence type="ECO:0000256" key="3">
    <source>
        <dbReference type="ARBA" id="ARBA00022801"/>
    </source>
</evidence>
<dbReference type="SUPFAM" id="SSF55920">
    <property type="entry name" value="Creatinase/aminopeptidase"/>
    <property type="match status" value="1"/>
</dbReference>
<dbReference type="Proteomes" id="UP001642540">
    <property type="component" value="Unassembled WGS sequence"/>
</dbReference>
<evidence type="ECO:0000259" key="6">
    <source>
        <dbReference type="Pfam" id="PF01321"/>
    </source>
</evidence>
<dbReference type="InterPro" id="IPR001131">
    <property type="entry name" value="Peptidase_M24B_aminopep-P_CS"/>
</dbReference>
<dbReference type="InterPro" id="IPR050422">
    <property type="entry name" value="X-Pro_aminopeptidase_P"/>
</dbReference>
<feature type="domain" description="Peptidase M24 C-terminal" evidence="7">
    <location>
        <begin position="571"/>
        <end position="638"/>
    </location>
</feature>
<dbReference type="Gene3D" id="3.40.350.10">
    <property type="entry name" value="Creatinase/prolidase N-terminal domain"/>
    <property type="match status" value="2"/>
</dbReference>
<protein>
    <recommendedName>
        <fullName evidence="10">Xaa-Pro aminopeptidase 1</fullName>
    </recommendedName>
</protein>
<dbReference type="Pfam" id="PF00557">
    <property type="entry name" value="Peptidase_M24"/>
    <property type="match status" value="1"/>
</dbReference>
<dbReference type="InterPro" id="IPR033740">
    <property type="entry name" value="Pept_M24B"/>
</dbReference>
<keyword evidence="9" id="KW-1185">Reference proteome</keyword>
<evidence type="ECO:0000256" key="4">
    <source>
        <dbReference type="RuleBase" id="RU000590"/>
    </source>
</evidence>
<dbReference type="Pfam" id="PF16189">
    <property type="entry name" value="Creatinase_N_2"/>
    <property type="match status" value="1"/>
</dbReference>
<dbReference type="Pfam" id="PF01321">
    <property type="entry name" value="Creatinase_N"/>
    <property type="match status" value="1"/>
</dbReference>
<dbReference type="InterPro" id="IPR029149">
    <property type="entry name" value="Creatin/AminoP/Spt16_N"/>
</dbReference>
<comment type="similarity">
    <text evidence="1 4">Belongs to the peptidase M24B family.</text>
</comment>
<evidence type="ECO:0000256" key="1">
    <source>
        <dbReference type="ARBA" id="ARBA00008766"/>
    </source>
</evidence>
<keyword evidence="3" id="KW-0378">Hydrolase</keyword>
<dbReference type="PANTHER" id="PTHR43763:SF20">
    <property type="entry name" value="XAA-PRO AMINOPEPTIDASE APEPP"/>
    <property type="match status" value="1"/>
</dbReference>
<reference evidence="8 9" key="1">
    <citation type="submission" date="2024-08" db="EMBL/GenBank/DDBJ databases">
        <authorList>
            <person name="Cucini C."/>
            <person name="Frati F."/>
        </authorList>
    </citation>
    <scope>NUCLEOTIDE SEQUENCE [LARGE SCALE GENOMIC DNA]</scope>
</reference>